<gene>
    <name evidence="1" type="ORF">AM493_13110</name>
</gene>
<keyword evidence="2" id="KW-1185">Reference proteome</keyword>
<accession>A0A0M9VIP8</accession>
<comment type="caution">
    <text evidence="1">The sequence shown here is derived from an EMBL/GenBank/DDBJ whole genome shotgun (WGS) entry which is preliminary data.</text>
</comment>
<proteinExistence type="predicted"/>
<keyword evidence="1" id="KW-0261">Viral envelope protein</keyword>
<dbReference type="AlphaFoldDB" id="A0A0M9VIP8"/>
<dbReference type="STRING" id="1202724.AM493_13110"/>
<name>A0A0M9VIP8_9FLAO</name>
<dbReference type="Gene3D" id="3.30.1810.10">
    <property type="entry name" value="YdfO-like"/>
    <property type="match status" value="1"/>
</dbReference>
<dbReference type="Pfam" id="PF07166">
    <property type="entry name" value="DUF1398"/>
    <property type="match status" value="1"/>
</dbReference>
<dbReference type="EMBL" id="LIYD01000005">
    <property type="protein sequence ID" value="KOS06862.1"/>
    <property type="molecule type" value="Genomic_DNA"/>
</dbReference>
<dbReference type="InterPro" id="IPR009833">
    <property type="entry name" value="DUF1398"/>
</dbReference>
<organism evidence="1 2">
    <name type="scientific">Flavobacterium akiainvivens</name>
    <dbReference type="NCBI Taxonomy" id="1202724"/>
    <lineage>
        <taxon>Bacteria</taxon>
        <taxon>Pseudomonadati</taxon>
        <taxon>Bacteroidota</taxon>
        <taxon>Flavobacteriia</taxon>
        <taxon>Flavobacteriales</taxon>
        <taxon>Flavobacteriaceae</taxon>
        <taxon>Flavobacterium</taxon>
    </lineage>
</organism>
<reference evidence="1 2" key="1">
    <citation type="submission" date="2015-08" db="EMBL/GenBank/DDBJ databases">
        <title>Whole genome sequence of Flavobacterium akiainvivens IK-1T, from decaying Wikstroemia oahuensis, an endemic Hawaiian shrub.</title>
        <authorList>
            <person name="Wan X."/>
            <person name="Hou S."/>
            <person name="Saito J."/>
            <person name="Donachie S."/>
        </authorList>
    </citation>
    <scope>NUCLEOTIDE SEQUENCE [LARGE SCALE GENOMIC DNA]</scope>
    <source>
        <strain evidence="1 2">IK-1</strain>
    </source>
</reference>
<sequence>MFTTEQISQAHSKVKSGADFPAYIRNLKALGVLYYETFVHDGHAVYYGTGGFKTASQPKYEPVAVAGTLNLPQFKADLKLHQQGGTDYATFISHCAQHGIVKWAMDLEKMTCTYFDAAGNEVLTEQVPG</sequence>
<dbReference type="OrthoDB" id="1550456at2"/>
<protein>
    <submittedName>
        <fullName evidence="1">Phage envelope protein</fullName>
    </submittedName>
</protein>
<dbReference type="Proteomes" id="UP000037755">
    <property type="component" value="Unassembled WGS sequence"/>
</dbReference>
<evidence type="ECO:0000313" key="2">
    <source>
        <dbReference type="Proteomes" id="UP000037755"/>
    </source>
</evidence>
<keyword evidence="1" id="KW-0946">Virion</keyword>
<evidence type="ECO:0000313" key="1">
    <source>
        <dbReference type="EMBL" id="KOS06862.1"/>
    </source>
</evidence>
<dbReference type="PATRIC" id="fig|1202724.3.peg.2718"/>
<dbReference type="SUPFAM" id="SSF160419">
    <property type="entry name" value="YdfO-like"/>
    <property type="match status" value="1"/>
</dbReference>
<dbReference type="InterPro" id="IPR036696">
    <property type="entry name" value="YdfO-like_sf"/>
</dbReference>
<dbReference type="RefSeq" id="WP_054408484.1">
    <property type="nucleotide sequence ID" value="NZ_FOYA01000015.1"/>
</dbReference>